<dbReference type="OrthoDB" id="9780660at2"/>
<organism evidence="2 3">
    <name type="scientific">Paludifilum halophilum</name>
    <dbReference type="NCBI Taxonomy" id="1642702"/>
    <lineage>
        <taxon>Bacteria</taxon>
        <taxon>Bacillati</taxon>
        <taxon>Bacillota</taxon>
        <taxon>Bacilli</taxon>
        <taxon>Bacillales</taxon>
        <taxon>Thermoactinomycetaceae</taxon>
        <taxon>Paludifilum</taxon>
    </lineage>
</organism>
<dbReference type="InterPro" id="IPR003797">
    <property type="entry name" value="DegV"/>
</dbReference>
<protein>
    <submittedName>
        <fullName evidence="2">EDD domain protein</fullName>
    </submittedName>
</protein>
<dbReference type="PROSITE" id="PS51482">
    <property type="entry name" value="DEGV"/>
    <property type="match status" value="1"/>
</dbReference>
<dbReference type="EMBL" id="NOWF01000012">
    <property type="protein sequence ID" value="OYD06430.1"/>
    <property type="molecule type" value="Genomic_DNA"/>
</dbReference>
<dbReference type="InterPro" id="IPR050270">
    <property type="entry name" value="DegV_domain_contain"/>
</dbReference>
<dbReference type="SUPFAM" id="SSF82549">
    <property type="entry name" value="DAK1/DegV-like"/>
    <property type="match status" value="1"/>
</dbReference>
<dbReference type="PANTHER" id="PTHR33434">
    <property type="entry name" value="DEGV DOMAIN-CONTAINING PROTEIN DR_1986-RELATED"/>
    <property type="match status" value="1"/>
</dbReference>
<evidence type="ECO:0000256" key="1">
    <source>
        <dbReference type="ARBA" id="ARBA00023121"/>
    </source>
</evidence>
<name>A0A235B295_9BACL</name>
<dbReference type="NCBIfam" id="TIGR00762">
    <property type="entry name" value="DegV"/>
    <property type="match status" value="1"/>
</dbReference>
<keyword evidence="3" id="KW-1185">Reference proteome</keyword>
<evidence type="ECO:0000313" key="2">
    <source>
        <dbReference type="EMBL" id="OYD06430.1"/>
    </source>
</evidence>
<reference evidence="2 3" key="1">
    <citation type="submission" date="2017-07" db="EMBL/GenBank/DDBJ databases">
        <title>The genome sequence of Paludifilum halophilum highlights mechanisms for microbial adaptation to high salt environemnts.</title>
        <authorList>
            <person name="Belbahri L."/>
        </authorList>
    </citation>
    <scope>NUCLEOTIDE SEQUENCE [LARGE SCALE GENOMIC DNA]</scope>
    <source>
        <strain evidence="2 3">DSM 102817</strain>
    </source>
</reference>
<dbReference type="PANTHER" id="PTHR33434:SF2">
    <property type="entry name" value="FATTY ACID-BINDING PROTEIN TM_1468"/>
    <property type="match status" value="1"/>
</dbReference>
<dbReference type="Proteomes" id="UP000215459">
    <property type="component" value="Unassembled WGS sequence"/>
</dbReference>
<dbReference type="Gene3D" id="3.30.1180.10">
    <property type="match status" value="1"/>
</dbReference>
<dbReference type="AlphaFoldDB" id="A0A235B295"/>
<accession>A0A235B295</accession>
<gene>
    <name evidence="2" type="ORF">CHM34_16175</name>
</gene>
<dbReference type="InterPro" id="IPR043168">
    <property type="entry name" value="DegV_C"/>
</dbReference>
<dbReference type="Pfam" id="PF02645">
    <property type="entry name" value="DegV"/>
    <property type="match status" value="1"/>
</dbReference>
<evidence type="ECO:0000313" key="3">
    <source>
        <dbReference type="Proteomes" id="UP000215459"/>
    </source>
</evidence>
<proteinExistence type="predicted"/>
<keyword evidence="1" id="KW-0446">Lipid-binding</keyword>
<dbReference type="GO" id="GO:0008289">
    <property type="term" value="F:lipid binding"/>
    <property type="evidence" value="ECO:0007669"/>
    <property type="project" value="UniProtKB-KW"/>
</dbReference>
<dbReference type="Gene3D" id="3.40.50.10170">
    <property type="match status" value="1"/>
</dbReference>
<comment type="caution">
    <text evidence="2">The sequence shown here is derived from an EMBL/GenBank/DDBJ whole genome shotgun (WGS) entry which is preliminary data.</text>
</comment>
<dbReference type="RefSeq" id="WP_094265653.1">
    <property type="nucleotide sequence ID" value="NZ_NOWF01000012.1"/>
</dbReference>
<sequence length="287" mass="31429">MAKVQVITDSTADIPKDLVEKLGITLVPLKVHLEGQSYLDGVTIEPQEFYRKLAESEEMPTTSQPSPVDFVEAYREAAKDGETDIISIHLSSSFSGTYQSALLAQSMVEDEFKVTVIDSKTASYAIGMIVVEVAKAAQAGHSLDECVAVANRMIEEEQVYFLVDTLEYLQKGGRIGKASAMVGSLLNIKPILSIDREGVIFPIDKVRGKNKANTRIIELLKQNTVSDRSYRAGILYTDNREEAEKWAERLQENIPSLEETVFAEIGPVIGSHVGPGTVAVVLAPVQE</sequence>